<evidence type="ECO:0000256" key="1">
    <source>
        <dbReference type="ARBA" id="ARBA00022679"/>
    </source>
</evidence>
<reference evidence="4 5" key="1">
    <citation type="submission" date="2020-11" db="EMBL/GenBank/DDBJ databases">
        <title>Pedobacter endophytica, an endophytic bacteria isolated form Carex pumila.</title>
        <authorList>
            <person name="Peng Y."/>
            <person name="Jiang L."/>
            <person name="Lee J."/>
        </authorList>
    </citation>
    <scope>NUCLEOTIDE SEQUENCE [LARGE SCALE GENOMIC DNA]</scope>
    <source>
        <strain evidence="4 5">JBR3-12</strain>
    </source>
</reference>
<name>A0A7U3SP88_9SPHI</name>
<dbReference type="AlphaFoldDB" id="A0A7U3SP88"/>
<feature type="domain" description="Glycosyltransferase subfamily 4-like N-terminal" evidence="3">
    <location>
        <begin position="15"/>
        <end position="180"/>
    </location>
</feature>
<dbReference type="PANTHER" id="PTHR46401:SF2">
    <property type="entry name" value="GLYCOSYLTRANSFERASE WBBK-RELATED"/>
    <property type="match status" value="1"/>
</dbReference>
<dbReference type="PANTHER" id="PTHR46401">
    <property type="entry name" value="GLYCOSYLTRANSFERASE WBBK-RELATED"/>
    <property type="match status" value="1"/>
</dbReference>
<sequence length="373" mass="42479">MKILQTVKYYEPSKGGMESVVKDIVSSISTKHKDVKFTVYSNNHTRLLNRNIDSVNNITLIKERTPFIFKSQPLNIKYRSLTKLIADNEIIHHHYPFPNMELALIRNIELLRQRKLIITWHANIKSSRWSWIGKFYDPIIKRLLDIAQHIVVTSPQLLENSDLLLQYKDKVTVIPLSFDPALSLNVLPKKYPFNRNIKLLFVGKLREYKGIKYLIDAVKELNVNLTIVGDGENATSLAKQVEILNIESKVEFKSNLSNEDLGKCYLDSDIFVLPSINEAEAFGVVQLEAMANALPVINTNLKSGVPYVSLAGITGETVNPADSNELRLAIENLISQPQLFEKYSANAVRRVEMFSRSKLAENYLKLYSSESVK</sequence>
<dbReference type="Gene3D" id="3.40.50.2000">
    <property type="entry name" value="Glycogen Phosphorylase B"/>
    <property type="match status" value="2"/>
</dbReference>
<dbReference type="SUPFAM" id="SSF53756">
    <property type="entry name" value="UDP-Glycosyltransferase/glycogen phosphorylase"/>
    <property type="match status" value="1"/>
</dbReference>
<proteinExistence type="predicted"/>
<feature type="domain" description="Glycosyl transferase family 1" evidence="2">
    <location>
        <begin position="194"/>
        <end position="347"/>
    </location>
</feature>
<dbReference type="InterPro" id="IPR001296">
    <property type="entry name" value="Glyco_trans_1"/>
</dbReference>
<protein>
    <submittedName>
        <fullName evidence="4">Glycosyltransferase</fullName>
    </submittedName>
</protein>
<dbReference type="KEGG" id="pex:IZT61_14815"/>
<gene>
    <name evidence="4" type="ORF">IZT61_14815</name>
</gene>
<dbReference type="RefSeq" id="WP_196097797.1">
    <property type="nucleotide sequence ID" value="NZ_CP064939.1"/>
</dbReference>
<dbReference type="GO" id="GO:0016757">
    <property type="term" value="F:glycosyltransferase activity"/>
    <property type="evidence" value="ECO:0007669"/>
    <property type="project" value="InterPro"/>
</dbReference>
<evidence type="ECO:0000313" key="5">
    <source>
        <dbReference type="Proteomes" id="UP000594759"/>
    </source>
</evidence>
<dbReference type="Pfam" id="PF00534">
    <property type="entry name" value="Glycos_transf_1"/>
    <property type="match status" value="1"/>
</dbReference>
<dbReference type="Pfam" id="PF13439">
    <property type="entry name" value="Glyco_transf_4"/>
    <property type="match status" value="1"/>
</dbReference>
<dbReference type="EMBL" id="CP064939">
    <property type="protein sequence ID" value="QPH38358.1"/>
    <property type="molecule type" value="Genomic_DNA"/>
</dbReference>
<organism evidence="4 5">
    <name type="scientific">Pedobacter endophyticus</name>
    <dbReference type="NCBI Taxonomy" id="2789740"/>
    <lineage>
        <taxon>Bacteria</taxon>
        <taxon>Pseudomonadati</taxon>
        <taxon>Bacteroidota</taxon>
        <taxon>Sphingobacteriia</taxon>
        <taxon>Sphingobacteriales</taxon>
        <taxon>Sphingobacteriaceae</taxon>
        <taxon>Pedobacter</taxon>
    </lineage>
</organism>
<dbReference type="GO" id="GO:0009103">
    <property type="term" value="P:lipopolysaccharide biosynthetic process"/>
    <property type="evidence" value="ECO:0007669"/>
    <property type="project" value="TreeGrafter"/>
</dbReference>
<dbReference type="Proteomes" id="UP000594759">
    <property type="component" value="Chromosome"/>
</dbReference>
<dbReference type="InterPro" id="IPR028098">
    <property type="entry name" value="Glyco_trans_4-like_N"/>
</dbReference>
<evidence type="ECO:0000259" key="3">
    <source>
        <dbReference type="Pfam" id="PF13439"/>
    </source>
</evidence>
<evidence type="ECO:0000313" key="4">
    <source>
        <dbReference type="EMBL" id="QPH38358.1"/>
    </source>
</evidence>
<evidence type="ECO:0000259" key="2">
    <source>
        <dbReference type="Pfam" id="PF00534"/>
    </source>
</evidence>
<accession>A0A7U3SP88</accession>
<keyword evidence="5" id="KW-1185">Reference proteome</keyword>
<keyword evidence="1 4" id="KW-0808">Transferase</keyword>